<evidence type="ECO:0000256" key="9">
    <source>
        <dbReference type="PROSITE-ProRule" id="PRU01091"/>
    </source>
</evidence>
<dbReference type="SUPFAM" id="SSF46894">
    <property type="entry name" value="C-terminal effector domain of the bipartite response regulators"/>
    <property type="match status" value="1"/>
</dbReference>
<organism evidence="12 13">
    <name type="scientific">Candidatus Enterenecus faecium</name>
    <dbReference type="NCBI Taxonomy" id="2840780"/>
    <lineage>
        <taxon>Bacteria</taxon>
        <taxon>Bacillati</taxon>
        <taxon>Bacillota</taxon>
        <taxon>Clostridia</taxon>
        <taxon>Eubacteriales</taxon>
        <taxon>Candidatus Enterenecus</taxon>
    </lineage>
</organism>
<evidence type="ECO:0000313" key="12">
    <source>
        <dbReference type="EMBL" id="HIQ61747.1"/>
    </source>
</evidence>
<dbReference type="InterPro" id="IPR016032">
    <property type="entry name" value="Sig_transdc_resp-reg_C-effctor"/>
</dbReference>
<dbReference type="EMBL" id="DVFO01000100">
    <property type="protein sequence ID" value="HIQ61747.1"/>
    <property type="molecule type" value="Genomic_DNA"/>
</dbReference>
<dbReference type="InterPro" id="IPR001867">
    <property type="entry name" value="OmpR/PhoB-type_DNA-bd"/>
</dbReference>
<comment type="caution">
    <text evidence="12">The sequence shown here is derived from an EMBL/GenBank/DDBJ whole genome shotgun (WGS) entry which is preliminary data.</text>
</comment>
<feature type="DNA-binding region" description="OmpR/PhoB-type" evidence="9">
    <location>
        <begin position="122"/>
        <end position="217"/>
    </location>
</feature>
<evidence type="ECO:0000259" key="10">
    <source>
        <dbReference type="PROSITE" id="PS50110"/>
    </source>
</evidence>
<keyword evidence="4" id="KW-0805">Transcription regulation</keyword>
<reference evidence="12" key="2">
    <citation type="journal article" date="2021" name="PeerJ">
        <title>Extensive microbial diversity within the chicken gut microbiome revealed by metagenomics and culture.</title>
        <authorList>
            <person name="Gilroy R."/>
            <person name="Ravi A."/>
            <person name="Getino M."/>
            <person name="Pursley I."/>
            <person name="Horton D.L."/>
            <person name="Alikhan N.F."/>
            <person name="Baker D."/>
            <person name="Gharbi K."/>
            <person name="Hall N."/>
            <person name="Watson M."/>
            <person name="Adriaenssens E.M."/>
            <person name="Foster-Nyarko E."/>
            <person name="Jarju S."/>
            <person name="Secka A."/>
            <person name="Antonio M."/>
            <person name="Oren A."/>
            <person name="Chaudhuri R.R."/>
            <person name="La Ragione R."/>
            <person name="Hildebrand F."/>
            <person name="Pallen M.J."/>
        </authorList>
    </citation>
    <scope>NUCLEOTIDE SEQUENCE</scope>
    <source>
        <strain evidence="12">ChiGjej2B2-12916</strain>
    </source>
</reference>
<dbReference type="GO" id="GO:0006355">
    <property type="term" value="P:regulation of DNA-templated transcription"/>
    <property type="evidence" value="ECO:0007669"/>
    <property type="project" value="InterPro"/>
</dbReference>
<dbReference type="CDD" id="cd17574">
    <property type="entry name" value="REC_OmpR"/>
    <property type="match status" value="1"/>
</dbReference>
<accession>A0A9D1CHM4</accession>
<dbReference type="GO" id="GO:0005829">
    <property type="term" value="C:cytosol"/>
    <property type="evidence" value="ECO:0007669"/>
    <property type="project" value="TreeGrafter"/>
</dbReference>
<keyword evidence="2 8" id="KW-0597">Phosphoprotein</keyword>
<evidence type="ECO:0000256" key="1">
    <source>
        <dbReference type="ARBA" id="ARBA00018672"/>
    </source>
</evidence>
<evidence type="ECO:0000256" key="2">
    <source>
        <dbReference type="ARBA" id="ARBA00022553"/>
    </source>
</evidence>
<dbReference type="SMART" id="SM00448">
    <property type="entry name" value="REC"/>
    <property type="match status" value="1"/>
</dbReference>
<evidence type="ECO:0000313" key="13">
    <source>
        <dbReference type="Proteomes" id="UP000886879"/>
    </source>
</evidence>
<feature type="domain" description="Response regulatory" evidence="10">
    <location>
        <begin position="3"/>
        <end position="115"/>
    </location>
</feature>
<gene>
    <name evidence="12" type="ORF">IAD31_09175</name>
</gene>
<evidence type="ECO:0000256" key="7">
    <source>
        <dbReference type="ARBA" id="ARBA00024867"/>
    </source>
</evidence>
<dbReference type="Proteomes" id="UP000886879">
    <property type="component" value="Unassembled WGS sequence"/>
</dbReference>
<dbReference type="FunFam" id="3.40.50.2300:FF:000001">
    <property type="entry name" value="DNA-binding response regulator PhoB"/>
    <property type="match status" value="1"/>
</dbReference>
<dbReference type="Gene3D" id="1.10.10.10">
    <property type="entry name" value="Winged helix-like DNA-binding domain superfamily/Winged helix DNA-binding domain"/>
    <property type="match status" value="1"/>
</dbReference>
<dbReference type="InterPro" id="IPR036388">
    <property type="entry name" value="WH-like_DNA-bd_sf"/>
</dbReference>
<dbReference type="CDD" id="cd00383">
    <property type="entry name" value="trans_reg_C"/>
    <property type="match status" value="1"/>
</dbReference>
<dbReference type="PROSITE" id="PS50110">
    <property type="entry name" value="RESPONSE_REGULATORY"/>
    <property type="match status" value="1"/>
</dbReference>
<comment type="function">
    <text evidence="7">May play the central regulatory role in sporulation. It may be an element of the effector pathway responsible for the activation of sporulation genes in response to nutritional stress. Spo0A may act in concert with spo0H (a sigma factor) to control the expression of some genes that are critical to the sporulation process.</text>
</comment>
<evidence type="ECO:0000256" key="6">
    <source>
        <dbReference type="ARBA" id="ARBA00023163"/>
    </source>
</evidence>
<dbReference type="InterPro" id="IPR039420">
    <property type="entry name" value="WalR-like"/>
</dbReference>
<dbReference type="PROSITE" id="PS51755">
    <property type="entry name" value="OMPR_PHOB"/>
    <property type="match status" value="1"/>
</dbReference>
<dbReference type="GO" id="GO:0000156">
    <property type="term" value="F:phosphorelay response regulator activity"/>
    <property type="evidence" value="ECO:0007669"/>
    <property type="project" value="TreeGrafter"/>
</dbReference>
<dbReference type="Gene3D" id="6.10.250.690">
    <property type="match status" value="1"/>
</dbReference>
<dbReference type="PANTHER" id="PTHR48111:SF1">
    <property type="entry name" value="TWO-COMPONENT RESPONSE REGULATOR ORR33"/>
    <property type="match status" value="1"/>
</dbReference>
<evidence type="ECO:0000256" key="8">
    <source>
        <dbReference type="PROSITE-ProRule" id="PRU00169"/>
    </source>
</evidence>
<evidence type="ECO:0000256" key="4">
    <source>
        <dbReference type="ARBA" id="ARBA00023015"/>
    </source>
</evidence>
<dbReference type="SUPFAM" id="SSF52172">
    <property type="entry name" value="CheY-like"/>
    <property type="match status" value="1"/>
</dbReference>
<reference evidence="12" key="1">
    <citation type="submission" date="2020-10" db="EMBL/GenBank/DDBJ databases">
        <authorList>
            <person name="Gilroy R."/>
        </authorList>
    </citation>
    <scope>NUCLEOTIDE SEQUENCE</scope>
    <source>
        <strain evidence="12">ChiGjej2B2-12916</strain>
    </source>
</reference>
<dbReference type="SMART" id="SM00862">
    <property type="entry name" value="Trans_reg_C"/>
    <property type="match status" value="1"/>
</dbReference>
<dbReference type="GO" id="GO:0000976">
    <property type="term" value="F:transcription cis-regulatory region binding"/>
    <property type="evidence" value="ECO:0007669"/>
    <property type="project" value="TreeGrafter"/>
</dbReference>
<dbReference type="Pfam" id="PF00072">
    <property type="entry name" value="Response_reg"/>
    <property type="match status" value="1"/>
</dbReference>
<feature type="modified residue" description="4-aspartylphosphate" evidence="8">
    <location>
        <position position="52"/>
    </location>
</feature>
<protein>
    <recommendedName>
        <fullName evidence="1">Stage 0 sporulation protein A homolog</fullName>
    </recommendedName>
</protein>
<keyword evidence="6" id="KW-0804">Transcription</keyword>
<dbReference type="PANTHER" id="PTHR48111">
    <property type="entry name" value="REGULATOR OF RPOS"/>
    <property type="match status" value="1"/>
</dbReference>
<dbReference type="InterPro" id="IPR011006">
    <property type="entry name" value="CheY-like_superfamily"/>
</dbReference>
<evidence type="ECO:0000256" key="5">
    <source>
        <dbReference type="ARBA" id="ARBA00023125"/>
    </source>
</evidence>
<dbReference type="InterPro" id="IPR001789">
    <property type="entry name" value="Sig_transdc_resp-reg_receiver"/>
</dbReference>
<name>A0A9D1CHM4_9FIRM</name>
<dbReference type="AlphaFoldDB" id="A0A9D1CHM4"/>
<evidence type="ECO:0000256" key="3">
    <source>
        <dbReference type="ARBA" id="ARBA00023012"/>
    </source>
</evidence>
<proteinExistence type="predicted"/>
<dbReference type="Pfam" id="PF00486">
    <property type="entry name" value="Trans_reg_C"/>
    <property type="match status" value="1"/>
</dbReference>
<sequence>MAHILIVEDEENIARMIAATLEMAGYTCQSCMDGSKAVELVQPGVFDLVLLDVMLPGMDGFQVMEHLRGVGVPVIFLTAVQQVGDKVRGLRLGAEDYITKPFETLELLARVEVVLRRRGGGVRVLTYGPIVQNLDSHTVTLDGELVPLAPKEFELLRVFLQHQDLALSRERLLSMVWGYEYQGESRTVDIHVQRLRQKLDLSQRLVTLPRIGYRLEKLP</sequence>
<dbReference type="Gene3D" id="3.40.50.2300">
    <property type="match status" value="1"/>
</dbReference>
<feature type="domain" description="OmpR/PhoB-type" evidence="11">
    <location>
        <begin position="122"/>
        <end position="217"/>
    </location>
</feature>
<evidence type="ECO:0000259" key="11">
    <source>
        <dbReference type="PROSITE" id="PS51755"/>
    </source>
</evidence>
<dbReference type="GO" id="GO:0032993">
    <property type="term" value="C:protein-DNA complex"/>
    <property type="evidence" value="ECO:0007669"/>
    <property type="project" value="TreeGrafter"/>
</dbReference>
<keyword evidence="5 9" id="KW-0238">DNA-binding</keyword>
<keyword evidence="3" id="KW-0902">Two-component regulatory system</keyword>